<dbReference type="Proteomes" id="UP000253606">
    <property type="component" value="Chromosome"/>
</dbReference>
<dbReference type="Gene3D" id="2.70.70.10">
    <property type="entry name" value="Glucose Permease (Domain IIA)"/>
    <property type="match status" value="1"/>
</dbReference>
<dbReference type="CDD" id="cd12797">
    <property type="entry name" value="M23_peptidase"/>
    <property type="match status" value="1"/>
</dbReference>
<protein>
    <submittedName>
        <fullName evidence="3">Cell wall endopeptidase, family M23/M37</fullName>
    </submittedName>
</protein>
<evidence type="ECO:0000313" key="3">
    <source>
        <dbReference type="EMBL" id="AXC11002.1"/>
    </source>
</evidence>
<evidence type="ECO:0000313" key="4">
    <source>
        <dbReference type="Proteomes" id="UP000253606"/>
    </source>
</evidence>
<dbReference type="PANTHER" id="PTHR21666:SF270">
    <property type="entry name" value="MUREIN HYDROLASE ACTIVATOR ENVC"/>
    <property type="match status" value="1"/>
</dbReference>
<dbReference type="Pfam" id="PF01551">
    <property type="entry name" value="Peptidase_M23"/>
    <property type="match status" value="1"/>
</dbReference>
<evidence type="ECO:0000259" key="2">
    <source>
        <dbReference type="Pfam" id="PF01551"/>
    </source>
</evidence>
<dbReference type="GO" id="GO:0004222">
    <property type="term" value="F:metalloendopeptidase activity"/>
    <property type="evidence" value="ECO:0007669"/>
    <property type="project" value="TreeGrafter"/>
</dbReference>
<dbReference type="AlphaFoldDB" id="A0A2Z5FW61"/>
<dbReference type="InterPro" id="IPR016047">
    <property type="entry name" value="M23ase_b-sheet_dom"/>
</dbReference>
<dbReference type="EMBL" id="CP030840">
    <property type="protein sequence ID" value="AXC11002.1"/>
    <property type="molecule type" value="Genomic_DNA"/>
</dbReference>
<accession>A0A2Z5FW61</accession>
<sequence length="296" mass="31512">MLLIYGLGLLVMAGHLAGASDSSGFASIVTTPTALANGSPFLLTVKLAQKASIVRGVWFGKDVSFFKGPNGPSGELWYALAGVDVETVPGSYPLTLQAVTLDGHDLHAGTQLAVAEAKYHSGELTVGGNFVEPDAATQKEIALDKQIKDRVFSQTASAPLWAGDFVRPVKEPSTDSFGTRRTFNGKLASIHRGMDFRAPAGMPVASANAGTVVLAQKLFYEGNCVVIDHGLGLMTIYMHFSRLEVAPGERVRKGQRLGLSGATGRVTGPHLHFAVRWHEAYLDPAGLFRLRLTGKP</sequence>
<reference evidence="3 4" key="1">
    <citation type="journal article" date="2018" name="Front. Microbiol.">
        <title>Hydrolytic Capabilities as a Key to Environmental Success: Chitinolytic and Cellulolytic Acidobacteria From Acidic Sub-arctic Soils and Boreal Peatlands.</title>
        <authorList>
            <person name="Belova S.E."/>
            <person name="Ravin N.V."/>
            <person name="Pankratov T.A."/>
            <person name="Rakitin A.L."/>
            <person name="Ivanova A.A."/>
            <person name="Beletsky A.V."/>
            <person name="Mardanov A.V."/>
            <person name="Sinninghe Damste J.S."/>
            <person name="Dedysh S.N."/>
        </authorList>
    </citation>
    <scope>NUCLEOTIDE SEQUENCE [LARGE SCALE GENOMIC DNA]</scope>
    <source>
        <strain evidence="3 4">SBC82</strain>
    </source>
</reference>
<keyword evidence="1" id="KW-0732">Signal</keyword>
<proteinExistence type="predicted"/>
<dbReference type="PANTHER" id="PTHR21666">
    <property type="entry name" value="PEPTIDASE-RELATED"/>
    <property type="match status" value="1"/>
</dbReference>
<organism evidence="3 4">
    <name type="scientific">Acidisarcina polymorpha</name>
    <dbReference type="NCBI Taxonomy" id="2211140"/>
    <lineage>
        <taxon>Bacteria</taxon>
        <taxon>Pseudomonadati</taxon>
        <taxon>Acidobacteriota</taxon>
        <taxon>Terriglobia</taxon>
        <taxon>Terriglobales</taxon>
        <taxon>Acidobacteriaceae</taxon>
        <taxon>Acidisarcina</taxon>
    </lineage>
</organism>
<dbReference type="InterPro" id="IPR011055">
    <property type="entry name" value="Dup_hybrid_motif"/>
</dbReference>
<dbReference type="KEGG" id="abas:ACPOL_1656"/>
<gene>
    <name evidence="3" type="ORF">ACPOL_1656</name>
</gene>
<dbReference type="SUPFAM" id="SSF51261">
    <property type="entry name" value="Duplicated hybrid motif"/>
    <property type="match status" value="1"/>
</dbReference>
<dbReference type="RefSeq" id="WP_161557245.1">
    <property type="nucleotide sequence ID" value="NZ_CP030840.1"/>
</dbReference>
<feature type="domain" description="M23ase beta-sheet core" evidence="2">
    <location>
        <begin position="190"/>
        <end position="284"/>
    </location>
</feature>
<feature type="signal peptide" evidence="1">
    <location>
        <begin position="1"/>
        <end position="19"/>
    </location>
</feature>
<name>A0A2Z5FW61_9BACT</name>
<dbReference type="InterPro" id="IPR050570">
    <property type="entry name" value="Cell_wall_metabolism_enzyme"/>
</dbReference>
<evidence type="ECO:0000256" key="1">
    <source>
        <dbReference type="SAM" id="SignalP"/>
    </source>
</evidence>
<feature type="chain" id="PRO_5016425033" evidence="1">
    <location>
        <begin position="20"/>
        <end position="296"/>
    </location>
</feature>
<keyword evidence="4" id="KW-1185">Reference proteome</keyword>